<feature type="domain" description="MIF4G" evidence="4">
    <location>
        <begin position="37"/>
        <end position="254"/>
    </location>
</feature>
<dbReference type="AlphaFoldDB" id="L1LCI9"/>
<accession>L1LCI9</accession>
<dbReference type="GO" id="GO:0003729">
    <property type="term" value="F:mRNA binding"/>
    <property type="evidence" value="ECO:0007669"/>
    <property type="project" value="TreeGrafter"/>
</dbReference>
<evidence type="ECO:0000313" key="6">
    <source>
        <dbReference type="Proteomes" id="UP000031512"/>
    </source>
</evidence>
<sequence length="328" mass="37994">MAFSEKVQPENAVVTSKPKVWKPLLRVSNAEGLELLCRQIKGNLNKLTIEKFETLAEKIAIQCESLDNYSDLQKVVGLIIDKAVIEPDWSEMYSDLCQILFWRSRDYEVDGKKLSFATALLTKIQHEYESTPQTFDYDLSAMSEDQELYVKKLKTKVLGTIKMIGELFQRKMLGFKIVNKVVIDLVMNQEPHEHFIECFIQLIYSTGYYIDQSPNMRPVLDMWFGRLKELMLRKGYSKRIKCIIQDVLNLPKAQWHKKVHRETAKALNDLRDQVHSEDILGGSALAAQFGNIVIVGQRYNLYANCTYGGYMKRQEELFKAKRNSTTEK</sequence>
<protein>
    <submittedName>
        <fullName evidence="5">Eukaryotic translation initiation factor, putative</fullName>
    </submittedName>
</protein>
<keyword evidence="6" id="KW-1185">Reference proteome</keyword>
<evidence type="ECO:0000313" key="5">
    <source>
        <dbReference type="EMBL" id="EKX72965.1"/>
    </source>
</evidence>
<dbReference type="GeneID" id="15802629"/>
<dbReference type="Pfam" id="PF02854">
    <property type="entry name" value="MIF4G"/>
    <property type="match status" value="1"/>
</dbReference>
<dbReference type="Proteomes" id="UP000031512">
    <property type="component" value="Unassembled WGS sequence"/>
</dbReference>
<dbReference type="InterPro" id="IPR016024">
    <property type="entry name" value="ARM-type_fold"/>
</dbReference>
<dbReference type="RefSeq" id="XP_004832417.1">
    <property type="nucleotide sequence ID" value="XM_004832360.1"/>
</dbReference>
<evidence type="ECO:0000256" key="1">
    <source>
        <dbReference type="ARBA" id="ARBA00005775"/>
    </source>
</evidence>
<dbReference type="VEuPathDB" id="PiroplasmaDB:BEWA_015240"/>
<dbReference type="EMBL" id="ACOU01000004">
    <property type="protein sequence ID" value="EKX72965.1"/>
    <property type="molecule type" value="Genomic_DNA"/>
</dbReference>
<comment type="caution">
    <text evidence="5">The sequence shown here is derived from an EMBL/GenBank/DDBJ whole genome shotgun (WGS) entry which is preliminary data.</text>
</comment>
<keyword evidence="3" id="KW-0648">Protein biosynthesis</keyword>
<name>L1LCI9_THEEQ</name>
<dbReference type="SUPFAM" id="SSF48371">
    <property type="entry name" value="ARM repeat"/>
    <property type="match status" value="1"/>
</dbReference>
<dbReference type="GO" id="GO:0003743">
    <property type="term" value="F:translation initiation factor activity"/>
    <property type="evidence" value="ECO:0007669"/>
    <property type="project" value="UniProtKB-KW"/>
</dbReference>
<comment type="similarity">
    <text evidence="1">Belongs to the eukaryotic initiation factor 4G family.</text>
</comment>
<keyword evidence="2 5" id="KW-0396">Initiation factor</keyword>
<proteinExistence type="inferred from homology"/>
<dbReference type="KEGG" id="beq:BEWA_015240"/>
<dbReference type="InterPro" id="IPR003890">
    <property type="entry name" value="MIF4G-like_typ-3"/>
</dbReference>
<gene>
    <name evidence="5" type="ORF">BEWA_015240</name>
</gene>
<evidence type="ECO:0000256" key="2">
    <source>
        <dbReference type="ARBA" id="ARBA00022540"/>
    </source>
</evidence>
<dbReference type="OrthoDB" id="514777at2759"/>
<evidence type="ECO:0000259" key="4">
    <source>
        <dbReference type="SMART" id="SM00543"/>
    </source>
</evidence>
<dbReference type="PANTHER" id="PTHR23253:SF9">
    <property type="entry name" value="EUKARYOTIC TRANSLATION INITIATION FACTOR 4 GAMMA 2"/>
    <property type="match status" value="1"/>
</dbReference>
<dbReference type="GO" id="GO:0016281">
    <property type="term" value="C:eukaryotic translation initiation factor 4F complex"/>
    <property type="evidence" value="ECO:0007669"/>
    <property type="project" value="TreeGrafter"/>
</dbReference>
<organism evidence="5 6">
    <name type="scientific">Theileria equi strain WA</name>
    <dbReference type="NCBI Taxonomy" id="1537102"/>
    <lineage>
        <taxon>Eukaryota</taxon>
        <taxon>Sar</taxon>
        <taxon>Alveolata</taxon>
        <taxon>Apicomplexa</taxon>
        <taxon>Aconoidasida</taxon>
        <taxon>Piroplasmida</taxon>
        <taxon>Theileriidae</taxon>
        <taxon>Theileria</taxon>
    </lineage>
</organism>
<dbReference type="Gene3D" id="1.25.40.180">
    <property type="match status" value="1"/>
</dbReference>
<evidence type="ECO:0000256" key="3">
    <source>
        <dbReference type="ARBA" id="ARBA00022917"/>
    </source>
</evidence>
<dbReference type="SMART" id="SM00543">
    <property type="entry name" value="MIF4G"/>
    <property type="match status" value="1"/>
</dbReference>
<dbReference type="eggNOG" id="KOG0401">
    <property type="taxonomic scope" value="Eukaryota"/>
</dbReference>
<reference evidence="5 6" key="1">
    <citation type="journal article" date="2012" name="BMC Genomics">
        <title>Comparative genomic analysis and phylogenetic position of Theileria equi.</title>
        <authorList>
            <person name="Kappmeyer L.S."/>
            <person name="Thiagarajan M."/>
            <person name="Herndon D.R."/>
            <person name="Ramsay J.D."/>
            <person name="Caler E."/>
            <person name="Djikeng A."/>
            <person name="Gillespie J.J."/>
            <person name="Lau A.O."/>
            <person name="Roalson E.H."/>
            <person name="Silva J.C."/>
            <person name="Silva M.G."/>
            <person name="Suarez C.E."/>
            <person name="Ueti M.W."/>
            <person name="Nene V.M."/>
            <person name="Mealey R.H."/>
            <person name="Knowles D.P."/>
            <person name="Brayton K.A."/>
        </authorList>
    </citation>
    <scope>NUCLEOTIDE SEQUENCE [LARGE SCALE GENOMIC DNA]</scope>
    <source>
        <strain evidence="5 6">WA</strain>
    </source>
</reference>
<dbReference type="PANTHER" id="PTHR23253">
    <property type="entry name" value="EUKARYOTIC TRANSLATION INITIATION FACTOR 4 GAMMA"/>
    <property type="match status" value="1"/>
</dbReference>
<dbReference type="STRING" id="1537102.L1LCI9"/>